<dbReference type="EC" id="1.1.99.40" evidence="7"/>
<dbReference type="InterPro" id="IPR016166">
    <property type="entry name" value="FAD-bd_PCMH"/>
</dbReference>
<evidence type="ECO:0000313" key="7">
    <source>
        <dbReference type="EMBL" id="WFD48089.1"/>
    </source>
</evidence>
<dbReference type="Gene3D" id="3.30.70.2740">
    <property type="match status" value="1"/>
</dbReference>
<dbReference type="GO" id="GO:0016491">
    <property type="term" value="F:oxidoreductase activity"/>
    <property type="evidence" value="ECO:0007669"/>
    <property type="project" value="UniProtKB-KW"/>
</dbReference>
<dbReference type="Pfam" id="PF02913">
    <property type="entry name" value="FAD-oxidase_C"/>
    <property type="match status" value="1"/>
</dbReference>
<keyword evidence="8" id="KW-1185">Reference proteome</keyword>
<dbReference type="InterPro" id="IPR016164">
    <property type="entry name" value="FAD-linked_Oxase-like_C"/>
</dbReference>
<evidence type="ECO:0000256" key="5">
    <source>
        <dbReference type="ARBA" id="ARBA00023002"/>
    </source>
</evidence>
<gene>
    <name evidence="7" type="primary">DLD2</name>
    <name evidence="7" type="ORF">GLX27_002757</name>
</gene>
<dbReference type="InterPro" id="IPR006094">
    <property type="entry name" value="Oxid_FAD_bind_N"/>
</dbReference>
<keyword evidence="5 7" id="KW-0560">Oxidoreductase</keyword>
<evidence type="ECO:0000313" key="8">
    <source>
        <dbReference type="Proteomes" id="UP000818624"/>
    </source>
</evidence>
<dbReference type="EMBL" id="CP046236">
    <property type="protein sequence ID" value="WFD48089.1"/>
    <property type="molecule type" value="Genomic_DNA"/>
</dbReference>
<dbReference type="InterPro" id="IPR051264">
    <property type="entry name" value="FAD-oxidored/transferase_4"/>
</dbReference>
<evidence type="ECO:0000259" key="6">
    <source>
        <dbReference type="PROSITE" id="PS51387"/>
    </source>
</evidence>
<name>A0ABY8ERC6_MALFU</name>
<dbReference type="Gene3D" id="3.30.43.10">
    <property type="entry name" value="Uridine Diphospho-n-acetylenolpyruvylglucosamine Reductase, domain 2"/>
    <property type="match status" value="1"/>
</dbReference>
<accession>A0ABY8ERC6</accession>
<dbReference type="InterPro" id="IPR016167">
    <property type="entry name" value="FAD-bd_PCMH_sub1"/>
</dbReference>
<evidence type="ECO:0000256" key="1">
    <source>
        <dbReference type="ARBA" id="ARBA00001974"/>
    </source>
</evidence>
<dbReference type="InterPro" id="IPR004113">
    <property type="entry name" value="FAD-bd_oxidored_4_C"/>
</dbReference>
<organism evidence="7 8">
    <name type="scientific">Malassezia furfur</name>
    <name type="common">Pityriasis versicolor infection agent</name>
    <name type="synonym">Pityrosporum furfur</name>
    <dbReference type="NCBI Taxonomy" id="55194"/>
    <lineage>
        <taxon>Eukaryota</taxon>
        <taxon>Fungi</taxon>
        <taxon>Dikarya</taxon>
        <taxon>Basidiomycota</taxon>
        <taxon>Ustilaginomycotina</taxon>
        <taxon>Malasseziomycetes</taxon>
        <taxon>Malasseziales</taxon>
        <taxon>Malasseziaceae</taxon>
        <taxon>Malassezia</taxon>
    </lineage>
</organism>
<dbReference type="SUPFAM" id="SSF55103">
    <property type="entry name" value="FAD-linked oxidases, C-terminal domain"/>
    <property type="match status" value="1"/>
</dbReference>
<dbReference type="PANTHER" id="PTHR43716:SF1">
    <property type="entry name" value="D-2-HYDROXYGLUTARATE DEHYDROGENASE, MITOCHONDRIAL"/>
    <property type="match status" value="1"/>
</dbReference>
<dbReference type="PANTHER" id="PTHR43716">
    <property type="entry name" value="D-2-HYDROXYGLUTARATE DEHYDROGENASE, MITOCHONDRIAL"/>
    <property type="match status" value="1"/>
</dbReference>
<dbReference type="Gene3D" id="3.30.465.10">
    <property type="match status" value="1"/>
</dbReference>
<keyword evidence="4" id="KW-0274">FAD</keyword>
<evidence type="ECO:0000256" key="4">
    <source>
        <dbReference type="ARBA" id="ARBA00022827"/>
    </source>
</evidence>
<dbReference type="Proteomes" id="UP000818624">
    <property type="component" value="Chromosome 3"/>
</dbReference>
<keyword evidence="3" id="KW-0285">Flavoprotein</keyword>
<feature type="domain" description="FAD-binding PCMH-type" evidence="6">
    <location>
        <begin position="88"/>
        <end position="267"/>
    </location>
</feature>
<dbReference type="Gene3D" id="1.10.45.10">
    <property type="entry name" value="Vanillyl-alcohol Oxidase, Chain A, domain 4"/>
    <property type="match status" value="1"/>
</dbReference>
<evidence type="ECO:0000256" key="2">
    <source>
        <dbReference type="ARBA" id="ARBA00008000"/>
    </source>
</evidence>
<comment type="cofactor">
    <cofactor evidence="1">
        <name>FAD</name>
        <dbReference type="ChEBI" id="CHEBI:57692"/>
    </cofactor>
</comment>
<dbReference type="Pfam" id="PF01565">
    <property type="entry name" value="FAD_binding_4"/>
    <property type="match status" value="1"/>
</dbReference>
<protein>
    <submittedName>
        <fullName evidence="7">(R)-2-hydroxyglutarate--pyruvate transhydrogenase</fullName>
        <ecNumber evidence="7">1.1.99.40</ecNumber>
    </submittedName>
</protein>
<sequence>MWTRALRTRAGTTYALRRAYGAPRMYSVAPPRKPDFARITPEILEQFAGVLSTPKSSLLSTLQADHAKWNTLEESELDVYNKDWMGKYTGHSMCVVRPKSTEEVSRILQLCNTHNIAVVPQGGNTGLVGGSVPVHDEVVLNLGSMNHVRSFDPVSGTLVCDAGCILEVLDEYVAEQGHMMPLDLGAKGSCQIGGNVATNAGGLRFLRYGSLHGSVLGLEVVLPNGEILPLLQTLRKDNTGIDLKQLFIGSEGSLGVITGVSIATPRRPQATNVAVFGVESYEAVQRTFRMVRERCGEILSALEFIDLESFEIVQKNPSAPRDPFSERHPMYVLIETSGSNKQHDDEKLQALIEALIESGTVSDGVLAQDETQIKSLWALRESVPESLGHYGKVYKYDISIPIEKMYELVLALRARIAERGMLSTSEKPAPVKAVTGYGHIGDGNLHLNVVAERYDPEIEAVIEPYIYEWVASVRGSISAEHGLGLMKADKIGYSKDPLSVHYMQEIKKLFDPKGLMNPYKYLPNAHD</sequence>
<dbReference type="Gene3D" id="3.30.70.2190">
    <property type="match status" value="1"/>
</dbReference>
<dbReference type="SUPFAM" id="SSF56176">
    <property type="entry name" value="FAD-binding/transporter-associated domain-like"/>
    <property type="match status" value="1"/>
</dbReference>
<comment type="similarity">
    <text evidence="2">Belongs to the FAD-binding oxidoreductase/transferase type 4 family.</text>
</comment>
<evidence type="ECO:0000256" key="3">
    <source>
        <dbReference type="ARBA" id="ARBA00022630"/>
    </source>
</evidence>
<dbReference type="InterPro" id="IPR016171">
    <property type="entry name" value="Vanillyl_alc_oxidase_C-sub2"/>
</dbReference>
<proteinExistence type="inferred from homology"/>
<dbReference type="PROSITE" id="PS51387">
    <property type="entry name" value="FAD_PCMH"/>
    <property type="match status" value="1"/>
</dbReference>
<reference evidence="7 8" key="1">
    <citation type="journal article" date="2020" name="Elife">
        <title>Loss of centromere function drives karyotype evolution in closely related Malassezia species.</title>
        <authorList>
            <person name="Sankaranarayanan S.R."/>
            <person name="Ianiri G."/>
            <person name="Coelho M.A."/>
            <person name="Reza M.H."/>
            <person name="Thimmappa B.C."/>
            <person name="Ganguly P."/>
            <person name="Vadnala R.N."/>
            <person name="Sun S."/>
            <person name="Siddharthan R."/>
            <person name="Tellgren-Roth C."/>
            <person name="Dawson T.L."/>
            <person name="Heitman J."/>
            <person name="Sanyal K."/>
        </authorList>
    </citation>
    <scope>NUCLEOTIDE SEQUENCE [LARGE SCALE GENOMIC DNA]</scope>
    <source>
        <strain evidence="7">CBS14141</strain>
    </source>
</reference>
<dbReference type="InterPro" id="IPR036318">
    <property type="entry name" value="FAD-bd_PCMH-like_sf"/>
</dbReference>
<dbReference type="InterPro" id="IPR016169">
    <property type="entry name" value="FAD-bd_PCMH_sub2"/>
</dbReference>